<dbReference type="GO" id="GO:0005524">
    <property type="term" value="F:ATP binding"/>
    <property type="evidence" value="ECO:0007669"/>
    <property type="project" value="InterPro"/>
</dbReference>
<reference evidence="2" key="2">
    <citation type="submission" date="2021-10" db="EMBL/GenBank/DDBJ databases">
        <title>Phylogenomics reveals ancestral predisposition of the termite-cultivated fungus Termitomyces towards a domesticated lifestyle.</title>
        <authorList>
            <person name="Auxier B."/>
            <person name="Grum-Grzhimaylo A."/>
            <person name="Cardenas M.E."/>
            <person name="Lodge J.D."/>
            <person name="Laessoe T."/>
            <person name="Pedersen O."/>
            <person name="Smith M.E."/>
            <person name="Kuyper T.W."/>
            <person name="Franco-Molano E.A."/>
            <person name="Baroni T.J."/>
            <person name="Aanen D.K."/>
        </authorList>
    </citation>
    <scope>NUCLEOTIDE SEQUENCE</scope>
    <source>
        <strain evidence="2">AP01</strain>
        <tissue evidence="2">Mycelium</tissue>
    </source>
</reference>
<protein>
    <recommendedName>
        <fullName evidence="1">DEAD/DEAH-box helicase domain-containing protein</fullName>
    </recommendedName>
</protein>
<sequence length="173" mass="19920">MLSFSFDWTSELGQIRLTNLVVPNLKYTPFDYQLRDSIPSLVRKDMITLVIEPTNFLEFDMAKNLASKGVSAIAINSEDQQVAVRTVRNLWKEAQECRFHVVAVSPESLQSPDFDKMLSVPAFHKRWGVLVVDEAHLIDEWGRHTFRDIDWLVPATMRAPLEVPKRVVYCDTI</sequence>
<feature type="domain" description="DEAD/DEAH-box helicase" evidence="1">
    <location>
        <begin position="43"/>
        <end position="143"/>
    </location>
</feature>
<reference evidence="2" key="1">
    <citation type="submission" date="2020-07" db="EMBL/GenBank/DDBJ databases">
        <authorList>
            <person name="Nieuwenhuis M."/>
            <person name="Van De Peppel L.J.J."/>
        </authorList>
    </citation>
    <scope>NUCLEOTIDE SEQUENCE</scope>
    <source>
        <strain evidence="2">AP01</strain>
        <tissue evidence="2">Mycelium</tissue>
    </source>
</reference>
<accession>A0A9P7G294</accession>
<keyword evidence="3" id="KW-1185">Reference proteome</keyword>
<dbReference type="Proteomes" id="UP000775547">
    <property type="component" value="Unassembled WGS sequence"/>
</dbReference>
<dbReference type="AlphaFoldDB" id="A0A9P7G294"/>
<dbReference type="GO" id="GO:0003676">
    <property type="term" value="F:nucleic acid binding"/>
    <property type="evidence" value="ECO:0007669"/>
    <property type="project" value="InterPro"/>
</dbReference>
<comment type="caution">
    <text evidence="2">The sequence shown here is derived from an EMBL/GenBank/DDBJ whole genome shotgun (WGS) entry which is preliminary data.</text>
</comment>
<dbReference type="InterPro" id="IPR011545">
    <property type="entry name" value="DEAD/DEAH_box_helicase_dom"/>
</dbReference>
<evidence type="ECO:0000313" key="2">
    <source>
        <dbReference type="EMBL" id="KAG5642579.1"/>
    </source>
</evidence>
<proteinExistence type="predicted"/>
<dbReference type="Gene3D" id="3.40.50.300">
    <property type="entry name" value="P-loop containing nucleotide triphosphate hydrolases"/>
    <property type="match status" value="1"/>
</dbReference>
<organism evidence="2 3">
    <name type="scientific">Asterophora parasitica</name>
    <dbReference type="NCBI Taxonomy" id="117018"/>
    <lineage>
        <taxon>Eukaryota</taxon>
        <taxon>Fungi</taxon>
        <taxon>Dikarya</taxon>
        <taxon>Basidiomycota</taxon>
        <taxon>Agaricomycotina</taxon>
        <taxon>Agaricomycetes</taxon>
        <taxon>Agaricomycetidae</taxon>
        <taxon>Agaricales</taxon>
        <taxon>Tricholomatineae</taxon>
        <taxon>Lyophyllaceae</taxon>
        <taxon>Asterophora</taxon>
    </lineage>
</organism>
<dbReference type="SUPFAM" id="SSF52540">
    <property type="entry name" value="P-loop containing nucleoside triphosphate hydrolases"/>
    <property type="match status" value="1"/>
</dbReference>
<dbReference type="EMBL" id="JABCKV010000174">
    <property type="protein sequence ID" value="KAG5642579.1"/>
    <property type="molecule type" value="Genomic_DNA"/>
</dbReference>
<evidence type="ECO:0000259" key="1">
    <source>
        <dbReference type="Pfam" id="PF00270"/>
    </source>
</evidence>
<name>A0A9P7G294_9AGAR</name>
<dbReference type="InterPro" id="IPR027417">
    <property type="entry name" value="P-loop_NTPase"/>
</dbReference>
<dbReference type="Pfam" id="PF00270">
    <property type="entry name" value="DEAD"/>
    <property type="match status" value="1"/>
</dbReference>
<evidence type="ECO:0000313" key="3">
    <source>
        <dbReference type="Proteomes" id="UP000775547"/>
    </source>
</evidence>
<gene>
    <name evidence="2" type="ORF">DXG03_002530</name>
</gene>
<dbReference type="OrthoDB" id="3269685at2759"/>